<keyword evidence="2" id="KW-1185">Reference proteome</keyword>
<protein>
    <submittedName>
        <fullName evidence="1">Uncharacterized protein</fullName>
    </submittedName>
</protein>
<comment type="caution">
    <text evidence="1">The sequence shown here is derived from an EMBL/GenBank/DDBJ whole genome shotgun (WGS) entry which is preliminary data.</text>
</comment>
<dbReference type="Proteomes" id="UP000293547">
    <property type="component" value="Unassembled WGS sequence"/>
</dbReference>
<proteinExistence type="predicted"/>
<reference evidence="1 2" key="1">
    <citation type="journal article" date="2019" name="bioRxiv">
        <title>Genomics, evolutionary history and diagnostics of the Alternaria alternata species group including apple and Asian pear pathotypes.</title>
        <authorList>
            <person name="Armitage A.D."/>
            <person name="Cockerton H.M."/>
            <person name="Sreenivasaprasad S."/>
            <person name="Woodhall J.W."/>
            <person name="Lane C.R."/>
            <person name="Harrison R.J."/>
            <person name="Clarkson J.P."/>
        </authorList>
    </citation>
    <scope>NUCLEOTIDE SEQUENCE [LARGE SCALE GENOMIC DNA]</scope>
    <source>
        <strain evidence="1 2">FERA 650</strain>
    </source>
</reference>
<gene>
    <name evidence="1" type="ORF">AG0111_0g8291</name>
</gene>
<evidence type="ECO:0000313" key="1">
    <source>
        <dbReference type="EMBL" id="KAB2103730.1"/>
    </source>
</evidence>
<name>A0ACB6FH31_9PLEO</name>
<sequence>MYSSKFFAVALGFLTVLLNAAPTSPNPNLMSKDWRRVLTPDNFLASTIEPGSSMASVLVPGMASNPNVPQIRGEVRNHCPFSVWARLSISPISSGPSHEKCDNPGETSMVEIKPGQRYKAPFPCQMNQCGHVIKVAYHPADLRVYQIEYSADSHDGRMWYNLSAEDGAPFQDVERYLGGRGPTCPLVHCAPGQYAWAVSPLSYVEGFRVAEMRSAFDAGYRPPGEHVSHMDAMRHMERVDFGYQDVPIYINFGNIWT</sequence>
<accession>A0ACB6FH31</accession>
<dbReference type="EMBL" id="PDWZ02000008">
    <property type="protein sequence ID" value="KAB2103730.1"/>
    <property type="molecule type" value="Genomic_DNA"/>
</dbReference>
<evidence type="ECO:0000313" key="2">
    <source>
        <dbReference type="Proteomes" id="UP000293547"/>
    </source>
</evidence>
<organism evidence="1 2">
    <name type="scientific">Alternaria gaisen</name>
    <dbReference type="NCBI Taxonomy" id="167740"/>
    <lineage>
        <taxon>Eukaryota</taxon>
        <taxon>Fungi</taxon>
        <taxon>Dikarya</taxon>
        <taxon>Ascomycota</taxon>
        <taxon>Pezizomycotina</taxon>
        <taxon>Dothideomycetes</taxon>
        <taxon>Pleosporomycetidae</taxon>
        <taxon>Pleosporales</taxon>
        <taxon>Pleosporineae</taxon>
        <taxon>Pleosporaceae</taxon>
        <taxon>Alternaria</taxon>
        <taxon>Alternaria sect. Alternaria</taxon>
    </lineage>
</organism>